<reference evidence="3 4" key="1">
    <citation type="submission" date="2019-03" db="EMBL/GenBank/DDBJ databases">
        <title>Genomic Encyclopedia of Type Strains, Phase IV (KMG-IV): sequencing the most valuable type-strain genomes for metagenomic binning, comparative biology and taxonomic classification.</title>
        <authorList>
            <person name="Goeker M."/>
        </authorList>
    </citation>
    <scope>NUCLEOTIDE SEQUENCE [LARGE SCALE GENOMIC DNA]</scope>
    <source>
        <strain evidence="3 4">DSM 12121</strain>
    </source>
</reference>
<dbReference type="Proteomes" id="UP000295129">
    <property type="component" value="Unassembled WGS sequence"/>
</dbReference>
<accession>A0A4R6DSN0</accession>
<evidence type="ECO:0000256" key="1">
    <source>
        <dbReference type="SAM" id="MobiDB-lite"/>
    </source>
</evidence>
<evidence type="ECO:0000313" key="4">
    <source>
        <dbReference type="Proteomes" id="UP000295129"/>
    </source>
</evidence>
<gene>
    <name evidence="3" type="ORF">C7389_11969</name>
</gene>
<dbReference type="RefSeq" id="WP_133594133.1">
    <property type="nucleotide sequence ID" value="NZ_SNVV01000019.1"/>
</dbReference>
<protein>
    <submittedName>
        <fullName evidence="3">Uncharacterized protein DUF3106</fullName>
    </submittedName>
</protein>
<organism evidence="3 4">
    <name type="scientific">Azoarcus indigens</name>
    <dbReference type="NCBI Taxonomy" id="29545"/>
    <lineage>
        <taxon>Bacteria</taxon>
        <taxon>Pseudomonadati</taxon>
        <taxon>Pseudomonadota</taxon>
        <taxon>Betaproteobacteria</taxon>
        <taxon>Rhodocyclales</taxon>
        <taxon>Zoogloeaceae</taxon>
        <taxon>Azoarcus</taxon>
    </lineage>
</organism>
<feature type="signal peptide" evidence="2">
    <location>
        <begin position="1"/>
        <end position="21"/>
    </location>
</feature>
<sequence length="152" mass="17214">MAAPRYAVLILALVAAQAVSAAPVLAPSWRELGQHQKEILSPLADEWGELSAASRRKWVGIADRYDKLSTDEQARMQARMRDWARLQPAERQKAREGYLRLRDIPAEVRGNLNAEWERFQSLPPESRRDVVNAAQMRRPGAAISENDKQSNQ</sequence>
<evidence type="ECO:0000256" key="2">
    <source>
        <dbReference type="SAM" id="SignalP"/>
    </source>
</evidence>
<dbReference type="OrthoDB" id="9796567at2"/>
<dbReference type="Pfam" id="PF11304">
    <property type="entry name" value="DUF3106"/>
    <property type="match status" value="1"/>
</dbReference>
<comment type="caution">
    <text evidence="3">The sequence shown here is derived from an EMBL/GenBank/DDBJ whole genome shotgun (WGS) entry which is preliminary data.</text>
</comment>
<keyword evidence="4" id="KW-1185">Reference proteome</keyword>
<feature type="region of interest" description="Disordered" evidence="1">
    <location>
        <begin position="123"/>
        <end position="152"/>
    </location>
</feature>
<proteinExistence type="predicted"/>
<dbReference type="InterPro" id="IPR021455">
    <property type="entry name" value="DUF3106"/>
</dbReference>
<feature type="chain" id="PRO_5020745091" evidence="2">
    <location>
        <begin position="22"/>
        <end position="152"/>
    </location>
</feature>
<name>A0A4R6DSN0_9RHOO</name>
<dbReference type="AlphaFoldDB" id="A0A4R6DSN0"/>
<evidence type="ECO:0000313" key="3">
    <source>
        <dbReference type="EMBL" id="TDN47559.1"/>
    </source>
</evidence>
<keyword evidence="2" id="KW-0732">Signal</keyword>
<dbReference type="EMBL" id="SNVV01000019">
    <property type="protein sequence ID" value="TDN47559.1"/>
    <property type="molecule type" value="Genomic_DNA"/>
</dbReference>